<evidence type="ECO:0000259" key="7">
    <source>
        <dbReference type="PROSITE" id="PS50968"/>
    </source>
</evidence>
<sequence>MLQYTTIKIMYHSRKVQLLLKTNLLTSKTYSQTTNPKQLVKIDKVLIANRGEIACRISRTAKRLGIKTVAVYSDADRNAMHVNLADEAYCIGPAQSSQSYLRQDKIISVAKQSKCQAIHPGYGFLSENTEFAELCQKENVIFIGPPASAIRDMGIKNKSKKIMANAGVPVIEGYHGDDQSNETLLSEAKKIGFPLMIKAIRGGGGKGMRIVLNENGFLDALESARTESQKAFGDSAVLLEQYVEKPRHVEVQIFADKHGNAVYLFERDCSIQRRHQKVIEEAPAPGISPELRIELGETAVRAAKAVGYVGAGTVEFIMDPINYNFHFMEMNTRLQVEHPVTEAITRLDLVEWQLKVAAGEILPLKQEEIHLHGHAFETRIYAESPRNGFLPGAGHLSYLRTPETSETVRVETGVKENDDVLVHYDPMIAKLVVWGANRNEALRILKSKLSEYNVAGLDTNIEFIKDICSHPKFQNGEVHTGFIEENSKELFTDLRIPNSILMQSALALILYEEMNALVISFKTNNPFNPFATETGYRYNHILNRTLNFTVNDQNMEVSVKYVEPEIYSMRVNNIGPWRQVRGTLKKINNALELNIEIDGLITRTRVTKLGNKLHLFTNTQEWQVNIPNPKFVSELNKSVELNPSAAISPMSGIIEKIFVKKGDKVQQGDSLVVIVAMKMEHVIKASIDGVVEDVLYSVGDNVSKDNLLVKLSEIKE</sequence>
<keyword evidence="2" id="KW-0436">Ligase</keyword>
<dbReference type="PROSITE" id="PS00188">
    <property type="entry name" value="BIOTIN"/>
    <property type="match status" value="1"/>
</dbReference>
<dbReference type="PROSITE" id="PS50975">
    <property type="entry name" value="ATP_GRASP"/>
    <property type="match status" value="1"/>
</dbReference>
<dbReference type="Gene3D" id="3.30.1490.20">
    <property type="entry name" value="ATP-grasp fold, A domain"/>
    <property type="match status" value="1"/>
</dbReference>
<dbReference type="PANTHER" id="PTHR18866:SF33">
    <property type="entry name" value="METHYLCROTONOYL-COA CARBOXYLASE SUBUNIT ALPHA, MITOCHONDRIAL-RELATED"/>
    <property type="match status" value="1"/>
</dbReference>
<evidence type="ECO:0000256" key="1">
    <source>
        <dbReference type="ARBA" id="ARBA00001953"/>
    </source>
</evidence>
<dbReference type="InterPro" id="IPR016185">
    <property type="entry name" value="PreATP-grasp_dom_sf"/>
</dbReference>
<dbReference type="Gene3D" id="3.30.470.20">
    <property type="entry name" value="ATP-grasp fold, B domain"/>
    <property type="match status" value="1"/>
</dbReference>
<evidence type="ECO:0000313" key="10">
    <source>
        <dbReference type="Proteomes" id="UP000694924"/>
    </source>
</evidence>
<protein>
    <submittedName>
        <fullName evidence="11">Methylcrotonoyl-CoA carboxylase subunit alpha, mitochondrial</fullName>
    </submittedName>
</protein>
<feature type="domain" description="ATP-grasp" evidence="8">
    <location>
        <begin position="160"/>
        <end position="358"/>
    </location>
</feature>
<dbReference type="InterPro" id="IPR005479">
    <property type="entry name" value="CPAse_ATP-bd"/>
</dbReference>
<evidence type="ECO:0000259" key="9">
    <source>
        <dbReference type="PROSITE" id="PS50979"/>
    </source>
</evidence>
<evidence type="ECO:0000256" key="6">
    <source>
        <dbReference type="PROSITE-ProRule" id="PRU00409"/>
    </source>
</evidence>
<dbReference type="SUPFAM" id="SSF56059">
    <property type="entry name" value="Glutathione synthetase ATP-binding domain-like"/>
    <property type="match status" value="1"/>
</dbReference>
<evidence type="ECO:0000256" key="2">
    <source>
        <dbReference type="ARBA" id="ARBA00022598"/>
    </source>
</evidence>
<dbReference type="Pfam" id="PF00364">
    <property type="entry name" value="Biotin_lipoyl"/>
    <property type="match status" value="1"/>
</dbReference>
<comment type="cofactor">
    <cofactor evidence="1">
        <name>biotin</name>
        <dbReference type="ChEBI" id="CHEBI:57586"/>
    </cofactor>
</comment>
<dbReference type="Gene3D" id="3.30.700.40">
    <property type="match status" value="1"/>
</dbReference>
<accession>A0ABM1I6B7</accession>
<dbReference type="PROSITE" id="PS00867">
    <property type="entry name" value="CPSASE_2"/>
    <property type="match status" value="1"/>
</dbReference>
<evidence type="ECO:0000259" key="8">
    <source>
        <dbReference type="PROSITE" id="PS50975"/>
    </source>
</evidence>
<dbReference type="InterPro" id="IPR050856">
    <property type="entry name" value="Biotin_carboxylase_complex"/>
</dbReference>
<evidence type="ECO:0000256" key="3">
    <source>
        <dbReference type="ARBA" id="ARBA00022741"/>
    </source>
</evidence>
<dbReference type="SUPFAM" id="SSF52440">
    <property type="entry name" value="PreATP-grasp domain"/>
    <property type="match status" value="1"/>
</dbReference>
<keyword evidence="3 6" id="KW-0547">Nucleotide-binding</keyword>
<organism evidence="10 11">
    <name type="scientific">Polistes dominula</name>
    <name type="common">European paper wasp</name>
    <name type="synonym">Vespa dominula</name>
    <dbReference type="NCBI Taxonomy" id="743375"/>
    <lineage>
        <taxon>Eukaryota</taxon>
        <taxon>Metazoa</taxon>
        <taxon>Ecdysozoa</taxon>
        <taxon>Arthropoda</taxon>
        <taxon>Hexapoda</taxon>
        <taxon>Insecta</taxon>
        <taxon>Pterygota</taxon>
        <taxon>Neoptera</taxon>
        <taxon>Endopterygota</taxon>
        <taxon>Hymenoptera</taxon>
        <taxon>Apocrita</taxon>
        <taxon>Aculeata</taxon>
        <taxon>Vespoidea</taxon>
        <taxon>Vespidae</taxon>
        <taxon>Polistinae</taxon>
        <taxon>Polistini</taxon>
        <taxon>Polistes</taxon>
    </lineage>
</organism>
<dbReference type="PROSITE" id="PS50968">
    <property type="entry name" value="BIOTINYL_LIPOYL"/>
    <property type="match status" value="1"/>
</dbReference>
<dbReference type="RefSeq" id="XP_015175754.1">
    <property type="nucleotide sequence ID" value="XM_015320268.1"/>
</dbReference>
<dbReference type="PROSITE" id="PS50979">
    <property type="entry name" value="BC"/>
    <property type="match status" value="1"/>
</dbReference>
<dbReference type="InterPro" id="IPR011053">
    <property type="entry name" value="Single_hybrid_motif"/>
</dbReference>
<dbReference type="SMART" id="SM00878">
    <property type="entry name" value="Biotin_carb_C"/>
    <property type="match status" value="1"/>
</dbReference>
<dbReference type="NCBIfam" id="NF006367">
    <property type="entry name" value="PRK08591.1"/>
    <property type="match status" value="1"/>
</dbReference>
<reference evidence="11" key="1">
    <citation type="submission" date="2025-08" db="UniProtKB">
        <authorList>
            <consortium name="RefSeq"/>
        </authorList>
    </citation>
    <scope>IDENTIFICATION</scope>
    <source>
        <tissue evidence="11">Whole body</tissue>
    </source>
</reference>
<name>A0ABM1I6B7_POLDO</name>
<dbReference type="InterPro" id="IPR001882">
    <property type="entry name" value="Biotin_BS"/>
</dbReference>
<dbReference type="InterPro" id="IPR011764">
    <property type="entry name" value="Biotin_carboxylation_dom"/>
</dbReference>
<dbReference type="InterPro" id="IPR005482">
    <property type="entry name" value="Biotin_COase_C"/>
</dbReference>
<dbReference type="InterPro" id="IPR011761">
    <property type="entry name" value="ATP-grasp"/>
</dbReference>
<dbReference type="SUPFAM" id="SSF51230">
    <property type="entry name" value="Single hybrid motif"/>
    <property type="match status" value="1"/>
</dbReference>
<dbReference type="CDD" id="cd06850">
    <property type="entry name" value="biotinyl_domain"/>
    <property type="match status" value="1"/>
</dbReference>
<dbReference type="Pfam" id="PF00289">
    <property type="entry name" value="Biotin_carb_N"/>
    <property type="match status" value="1"/>
</dbReference>
<keyword evidence="10" id="KW-1185">Reference proteome</keyword>
<dbReference type="Proteomes" id="UP000694924">
    <property type="component" value="Unplaced"/>
</dbReference>
<evidence type="ECO:0000256" key="5">
    <source>
        <dbReference type="ARBA" id="ARBA00023267"/>
    </source>
</evidence>
<dbReference type="Gene3D" id="3.40.50.20">
    <property type="match status" value="1"/>
</dbReference>
<evidence type="ECO:0000313" key="11">
    <source>
        <dbReference type="RefSeq" id="XP_015175754.1"/>
    </source>
</evidence>
<proteinExistence type="predicted"/>
<dbReference type="InterPro" id="IPR011054">
    <property type="entry name" value="Rudment_hybrid_motif"/>
</dbReference>
<evidence type="ECO:0000256" key="4">
    <source>
        <dbReference type="ARBA" id="ARBA00022840"/>
    </source>
</evidence>
<dbReference type="InterPro" id="IPR013815">
    <property type="entry name" value="ATP_grasp_subdomain_1"/>
</dbReference>
<dbReference type="Pfam" id="PF02785">
    <property type="entry name" value="Biotin_carb_C"/>
    <property type="match status" value="1"/>
</dbReference>
<dbReference type="InterPro" id="IPR000089">
    <property type="entry name" value="Biotin_lipoyl"/>
</dbReference>
<feature type="domain" description="Biotin carboxylation" evidence="9">
    <location>
        <begin position="41"/>
        <end position="488"/>
    </location>
</feature>
<gene>
    <name evidence="11" type="primary">LOC107066035</name>
</gene>
<dbReference type="Pfam" id="PF02786">
    <property type="entry name" value="CPSase_L_D2"/>
    <property type="match status" value="1"/>
</dbReference>
<dbReference type="SUPFAM" id="SSF51246">
    <property type="entry name" value="Rudiment single hybrid motif"/>
    <property type="match status" value="1"/>
</dbReference>
<dbReference type="InterPro" id="IPR005481">
    <property type="entry name" value="BC-like_N"/>
</dbReference>
<dbReference type="PANTHER" id="PTHR18866">
    <property type="entry name" value="CARBOXYLASE:PYRUVATE/ACETYL-COA/PROPIONYL-COA CARBOXYLASE"/>
    <property type="match status" value="1"/>
</dbReference>
<keyword evidence="5" id="KW-0092">Biotin</keyword>
<dbReference type="GeneID" id="107066035"/>
<feature type="domain" description="Lipoyl-binding" evidence="7">
    <location>
        <begin position="637"/>
        <end position="712"/>
    </location>
</feature>
<dbReference type="Gene3D" id="2.40.50.100">
    <property type="match status" value="1"/>
</dbReference>
<keyword evidence="4 6" id="KW-0067">ATP-binding</keyword>